<dbReference type="OrthoDB" id="7375395at2"/>
<evidence type="ECO:0000313" key="3">
    <source>
        <dbReference type="Proteomes" id="UP000480854"/>
    </source>
</evidence>
<dbReference type="RefSeq" id="WP_149469617.1">
    <property type="nucleotide sequence ID" value="NZ_QOKW01000010.1"/>
</dbReference>
<feature type="chain" id="PRO_5040982920" evidence="1">
    <location>
        <begin position="22"/>
        <end position="265"/>
    </location>
</feature>
<name>A0A9W7NIX3_9PROT</name>
<dbReference type="Pfam" id="PF11306">
    <property type="entry name" value="DUF3108"/>
    <property type="match status" value="1"/>
</dbReference>
<protein>
    <submittedName>
        <fullName evidence="2">DUF3108 domain-containing protein</fullName>
    </submittedName>
</protein>
<dbReference type="InterPro" id="IPR021457">
    <property type="entry name" value="DUF3108"/>
</dbReference>
<organism evidence="2 3">
    <name type="scientific">Roseomonas genomospecies 6</name>
    <dbReference type="NCBI Taxonomy" id="214106"/>
    <lineage>
        <taxon>Bacteria</taxon>
        <taxon>Pseudomonadati</taxon>
        <taxon>Pseudomonadota</taxon>
        <taxon>Alphaproteobacteria</taxon>
        <taxon>Acetobacterales</taxon>
        <taxon>Roseomonadaceae</taxon>
        <taxon>Roseomonas</taxon>
    </lineage>
</organism>
<evidence type="ECO:0000313" key="2">
    <source>
        <dbReference type="EMBL" id="KAA0680004.1"/>
    </source>
</evidence>
<keyword evidence="3" id="KW-1185">Reference proteome</keyword>
<dbReference type="EMBL" id="QOKW01000010">
    <property type="protein sequence ID" value="KAA0680004.1"/>
    <property type="molecule type" value="Genomic_DNA"/>
</dbReference>
<feature type="signal peptide" evidence="1">
    <location>
        <begin position="1"/>
        <end position="21"/>
    </location>
</feature>
<sequence length="265" mass="28039">MRLPVPLAAGLLCLLPAASRGATLELDFAAYGGGVSLARGSVVLTEETAGTDSRYRAELQAEAAPWLGVFTNFRYRAEAAGRLEAGAAQPDRFRGERRLRRKLDVMALSYGPDGVEVKADPPISPDKAARVPPDSRLGSIDPLSAGAAVILAAGRAGGCGGRYPVYDGRRRYDIVMTPKGKGELPSSRYRIATGTAEVCAVTVRPVAGFQGDRDPERFFAEGVERKATVWFARAPESGRVVPVTVEVPTDAMTVLVHTVGVKAGS</sequence>
<reference evidence="2 3" key="1">
    <citation type="submission" date="2018-07" db="EMBL/GenBank/DDBJ databases">
        <title>Genome sequence of Azospirillum sp. ATCC 49961.</title>
        <authorList>
            <person name="Sant'Anna F.H."/>
            <person name="Baldani J.I."/>
            <person name="Zilli J.E."/>
            <person name="Reis V.M."/>
            <person name="Hartmann A."/>
            <person name="Cruz L."/>
            <person name="de Souza E.M."/>
            <person name="de Oliveira Pedrosa F."/>
            <person name="Passaglia L.M.P."/>
        </authorList>
    </citation>
    <scope>NUCLEOTIDE SEQUENCE [LARGE SCALE GENOMIC DNA]</scope>
    <source>
        <strain evidence="2 3">ATCC 49961</strain>
    </source>
</reference>
<proteinExistence type="predicted"/>
<dbReference type="Proteomes" id="UP000480854">
    <property type="component" value="Unassembled WGS sequence"/>
</dbReference>
<evidence type="ECO:0000256" key="1">
    <source>
        <dbReference type="SAM" id="SignalP"/>
    </source>
</evidence>
<comment type="caution">
    <text evidence="2">The sequence shown here is derived from an EMBL/GenBank/DDBJ whole genome shotgun (WGS) entry which is preliminary data.</text>
</comment>
<gene>
    <name evidence="2" type="ORF">DS843_14515</name>
</gene>
<dbReference type="AlphaFoldDB" id="A0A9W7NIX3"/>
<accession>A0A9W7NIX3</accession>
<keyword evidence="1" id="KW-0732">Signal</keyword>